<feature type="region of interest" description="Disordered" evidence="1">
    <location>
        <begin position="792"/>
        <end position="842"/>
    </location>
</feature>
<evidence type="ECO:0000313" key="3">
    <source>
        <dbReference type="EMBL" id="SAK51363.1"/>
    </source>
</evidence>
<feature type="signal peptide" evidence="2">
    <location>
        <begin position="1"/>
        <end position="26"/>
    </location>
</feature>
<proteinExistence type="predicted"/>
<dbReference type="OrthoDB" id="102964at2"/>
<evidence type="ECO:0000256" key="2">
    <source>
        <dbReference type="SAM" id="SignalP"/>
    </source>
</evidence>
<reference evidence="3" key="1">
    <citation type="submission" date="2016-01" db="EMBL/GenBank/DDBJ databases">
        <authorList>
            <person name="Peeters C."/>
        </authorList>
    </citation>
    <scope>NUCLEOTIDE SEQUENCE [LARGE SCALE GENOMIC DNA]</scope>
    <source>
        <strain evidence="3">LMG 29318</strain>
    </source>
</reference>
<dbReference type="AlphaFoldDB" id="A0A158A0V2"/>
<feature type="compositionally biased region" description="Gly residues" evidence="1">
    <location>
        <begin position="808"/>
        <end position="842"/>
    </location>
</feature>
<keyword evidence="4" id="KW-1185">Reference proteome</keyword>
<dbReference type="RefSeq" id="WP_061123500.1">
    <property type="nucleotide sequence ID" value="NZ_FCOF02000005.1"/>
</dbReference>
<name>A0A158A0V2_9BURK</name>
<accession>A0A158A0V2</accession>
<dbReference type="EMBL" id="FCOF02000005">
    <property type="protein sequence ID" value="SAK51363.1"/>
    <property type="molecule type" value="Genomic_DNA"/>
</dbReference>
<sequence>MAALSHKWSALVTATCLAFGLSSAYAANPPVPAAAQLQWPRELDTSTQRIEMYQPQIEQWNGNQIAGRAAVAVGAANGTASPTYGVAQFTADADIDKASGLVHLSNIKIGDVSVPTDPNVAGSVKSAIVGHLPAQGMTVSLDELQTSYAVSKQVGGMEKVAVQNPVPNIVFASAPTILVMIDGNPAWRDVGGTGYQRAINSRAMLLKDGSGHVYVSAGGYWYAAQSMNGPWAVLAQQPQALVAAAQKADASQKADAMLPQSGKRAPQAPAVLVATQPTELVVTDGPPRLEPVAGTGLLTVTNTDHAAFVEPQTNRYYVLVSGRWFAGPSDKGPWQYVPGQDLPKDFAKISPQDPKGNVLVSVPGTPQAKEAAIAATIPQTATVSRTKAQVSVAYDGTPHFQSIEGTPLQYAVNTATPVIEVSRTQYYAVQNGVWFAAAAPTGPWAVATEVPGVIYSIPVQSPLHYVTYVRVYSVTPDAVVVGYSPGYMGVVVNDSGTVVYGTGYAYQPYVGETVYYGYPATYGYNAGFAMDAAVGFAFGFAAGAIWGSCAPYWGPYWGGYHGGGWGYVNINQANFYGRWGAGTVTHMAGYNPWTGNEWRGTAGAGWNPATGAHWQGSRGAAFNPYSGNFAAGRQGSFANPVTGREGAGRAGVVGNAYTGNYAAGRAGAVANPSTGRAAAGRAGVTGNAYNGNYAAGRQVGGYNAQTGRAGVAERGVTGNVQNGTAQAVNRGVVTNASRGNAVAWNNGDVYAAHDGNVYQHTQDNGWQQHTSNGWQSVDRNDAALNNNLDQQRQAREGGQDRFENRSSGFGGGGGGGFGGGGGGGGGGGFHGGGGGFHGGFRR</sequence>
<evidence type="ECO:0000256" key="1">
    <source>
        <dbReference type="SAM" id="MobiDB-lite"/>
    </source>
</evidence>
<comment type="caution">
    <text evidence="3">The sequence shown here is derived from an EMBL/GenBank/DDBJ whole genome shotgun (WGS) entry which is preliminary data.</text>
</comment>
<dbReference type="Proteomes" id="UP000054870">
    <property type="component" value="Unassembled WGS sequence"/>
</dbReference>
<evidence type="ECO:0008006" key="5">
    <source>
        <dbReference type="Google" id="ProtNLM"/>
    </source>
</evidence>
<evidence type="ECO:0000313" key="4">
    <source>
        <dbReference type="Proteomes" id="UP000054870"/>
    </source>
</evidence>
<keyword evidence="2" id="KW-0732">Signal</keyword>
<gene>
    <name evidence="3" type="ORF">AWB75_01556</name>
</gene>
<feature type="compositionally biased region" description="Basic and acidic residues" evidence="1">
    <location>
        <begin position="792"/>
        <end position="804"/>
    </location>
</feature>
<feature type="chain" id="PRO_5007620109" description="Carbohydrate-binding family V/XII" evidence="2">
    <location>
        <begin position="27"/>
        <end position="842"/>
    </location>
</feature>
<organism evidence="3 4">
    <name type="scientific">Caballeronia catudaia</name>
    <dbReference type="NCBI Taxonomy" id="1777136"/>
    <lineage>
        <taxon>Bacteria</taxon>
        <taxon>Pseudomonadati</taxon>
        <taxon>Pseudomonadota</taxon>
        <taxon>Betaproteobacteria</taxon>
        <taxon>Burkholderiales</taxon>
        <taxon>Burkholderiaceae</taxon>
        <taxon>Caballeronia</taxon>
    </lineage>
</organism>
<protein>
    <recommendedName>
        <fullName evidence="5">Carbohydrate-binding family V/XII</fullName>
    </recommendedName>
</protein>